<comment type="subcellular location">
    <subcellularLocation>
        <location evidence="1 7">Cell membrane</location>
        <topology evidence="1 7">Multi-pass membrane protein</topology>
    </subcellularLocation>
</comment>
<keyword evidence="5 7" id="KW-1133">Transmembrane helix</keyword>
<name>A0A5S4GAK0_9ACTN</name>
<dbReference type="PROSITE" id="PS50928">
    <property type="entry name" value="ABC_TM1"/>
    <property type="match status" value="1"/>
</dbReference>
<dbReference type="PANTHER" id="PTHR43005">
    <property type="entry name" value="BLR7065 PROTEIN"/>
    <property type="match status" value="1"/>
</dbReference>
<dbReference type="EMBL" id="VCKZ01000378">
    <property type="protein sequence ID" value="TMR29534.1"/>
    <property type="molecule type" value="Genomic_DNA"/>
</dbReference>
<evidence type="ECO:0000256" key="7">
    <source>
        <dbReference type="RuleBase" id="RU363032"/>
    </source>
</evidence>
<evidence type="ECO:0000256" key="3">
    <source>
        <dbReference type="ARBA" id="ARBA00022475"/>
    </source>
</evidence>
<dbReference type="PANTHER" id="PTHR43005:SF1">
    <property type="entry name" value="SPERMIDINE_PUTRESCINE TRANSPORT SYSTEM PERMEASE PROTEIN"/>
    <property type="match status" value="1"/>
</dbReference>
<feature type="domain" description="ABC transmembrane type-1" evidence="8">
    <location>
        <begin position="97"/>
        <end position="304"/>
    </location>
</feature>
<protein>
    <submittedName>
        <fullName evidence="9">Sugar ABC transporter permease</fullName>
    </submittedName>
</protein>
<sequence>MAPPTSPRAEAEPPRAAPRAASFGEDAAGLGRARAAAFTAPALVLVAVFLVFPALWTLYLGTTDYRLTGIAASDPRFVGADNYRDVLGDGEFHRSLWLTLQFVVGSAVIGQTLLGFAIAWVMRDRSGPVRRLVEGLVLLAWILPSSVIAFLWIALLDRDGGTLNALLGTPGTAWLLDHPMACIVVFNVWRGTAFSMMLYGAALGNVPPSHLETARLAGASTWQTLRDAVLPRIRGHVLTSLLLVSLWTFNDFTPFLITAGGPDGRSEIMSVYVYRTALGDGRLGFGAAISLLMILINLVIALVYLRALRSRRAPGDAAEAAA</sequence>
<keyword evidence="3" id="KW-1003">Cell membrane</keyword>
<feature type="transmembrane region" description="Helical" evidence="7">
    <location>
        <begin position="167"/>
        <end position="189"/>
    </location>
</feature>
<dbReference type="InterPro" id="IPR000515">
    <property type="entry name" value="MetI-like"/>
</dbReference>
<keyword evidence="6 7" id="KW-0472">Membrane</keyword>
<dbReference type="RefSeq" id="WP_138640834.1">
    <property type="nucleotide sequence ID" value="NZ_VCKZ01000378.1"/>
</dbReference>
<dbReference type="AlphaFoldDB" id="A0A5S4GAK0"/>
<evidence type="ECO:0000313" key="9">
    <source>
        <dbReference type="EMBL" id="TMR29534.1"/>
    </source>
</evidence>
<evidence type="ECO:0000256" key="2">
    <source>
        <dbReference type="ARBA" id="ARBA00022448"/>
    </source>
</evidence>
<feature type="transmembrane region" description="Helical" evidence="7">
    <location>
        <begin position="35"/>
        <end position="59"/>
    </location>
</feature>
<evidence type="ECO:0000313" key="10">
    <source>
        <dbReference type="Proteomes" id="UP000305238"/>
    </source>
</evidence>
<dbReference type="GO" id="GO:0005886">
    <property type="term" value="C:plasma membrane"/>
    <property type="evidence" value="ECO:0007669"/>
    <property type="project" value="UniProtKB-SubCell"/>
</dbReference>
<feature type="transmembrane region" description="Helical" evidence="7">
    <location>
        <begin position="96"/>
        <end position="120"/>
    </location>
</feature>
<evidence type="ECO:0000256" key="6">
    <source>
        <dbReference type="ARBA" id="ARBA00023136"/>
    </source>
</evidence>
<evidence type="ECO:0000256" key="4">
    <source>
        <dbReference type="ARBA" id="ARBA00022692"/>
    </source>
</evidence>
<proteinExistence type="inferred from homology"/>
<reference evidence="9 10" key="1">
    <citation type="submission" date="2019-05" db="EMBL/GenBank/DDBJ databases">
        <title>Draft genome sequence of Actinomadura geliboluensis A8036.</title>
        <authorList>
            <person name="Saricaoglu S."/>
            <person name="Isik K."/>
        </authorList>
    </citation>
    <scope>NUCLEOTIDE SEQUENCE [LARGE SCALE GENOMIC DNA]</scope>
    <source>
        <strain evidence="9 10">A8036</strain>
    </source>
</reference>
<dbReference type="Gene3D" id="1.10.3720.10">
    <property type="entry name" value="MetI-like"/>
    <property type="match status" value="1"/>
</dbReference>
<dbReference type="SUPFAM" id="SSF161098">
    <property type="entry name" value="MetI-like"/>
    <property type="match status" value="1"/>
</dbReference>
<dbReference type="Proteomes" id="UP000305238">
    <property type="component" value="Unassembled WGS sequence"/>
</dbReference>
<accession>A0A5S4GAK0</accession>
<organism evidence="9 10">
    <name type="scientific">Actinomadura geliboluensis</name>
    <dbReference type="NCBI Taxonomy" id="882440"/>
    <lineage>
        <taxon>Bacteria</taxon>
        <taxon>Bacillati</taxon>
        <taxon>Actinomycetota</taxon>
        <taxon>Actinomycetes</taxon>
        <taxon>Streptosporangiales</taxon>
        <taxon>Thermomonosporaceae</taxon>
        <taxon>Actinomadura</taxon>
    </lineage>
</organism>
<dbReference type="Pfam" id="PF00528">
    <property type="entry name" value="BPD_transp_1"/>
    <property type="match status" value="1"/>
</dbReference>
<dbReference type="InterPro" id="IPR035906">
    <property type="entry name" value="MetI-like_sf"/>
</dbReference>
<feature type="transmembrane region" description="Helical" evidence="7">
    <location>
        <begin position="283"/>
        <end position="305"/>
    </location>
</feature>
<comment type="similarity">
    <text evidence="7">Belongs to the binding-protein-dependent transport system permease family.</text>
</comment>
<comment type="caution">
    <text evidence="9">The sequence shown here is derived from an EMBL/GenBank/DDBJ whole genome shotgun (WGS) entry which is preliminary data.</text>
</comment>
<dbReference type="OrthoDB" id="9804439at2"/>
<evidence type="ECO:0000259" key="8">
    <source>
        <dbReference type="PROSITE" id="PS50928"/>
    </source>
</evidence>
<dbReference type="GO" id="GO:0055085">
    <property type="term" value="P:transmembrane transport"/>
    <property type="evidence" value="ECO:0007669"/>
    <property type="project" value="InterPro"/>
</dbReference>
<keyword evidence="2 7" id="KW-0813">Transport</keyword>
<evidence type="ECO:0000256" key="1">
    <source>
        <dbReference type="ARBA" id="ARBA00004651"/>
    </source>
</evidence>
<evidence type="ECO:0000256" key="5">
    <source>
        <dbReference type="ARBA" id="ARBA00022989"/>
    </source>
</evidence>
<keyword evidence="10" id="KW-1185">Reference proteome</keyword>
<feature type="transmembrane region" description="Helical" evidence="7">
    <location>
        <begin position="233"/>
        <end position="249"/>
    </location>
</feature>
<feature type="transmembrane region" description="Helical" evidence="7">
    <location>
        <begin position="132"/>
        <end position="155"/>
    </location>
</feature>
<keyword evidence="4 7" id="KW-0812">Transmembrane</keyword>
<gene>
    <name evidence="9" type="ORF">ETD96_35405</name>
</gene>
<dbReference type="CDD" id="cd06261">
    <property type="entry name" value="TM_PBP2"/>
    <property type="match status" value="1"/>
</dbReference>